<dbReference type="PANTHER" id="PTHR34853:SF1">
    <property type="entry name" value="LIPASE 5"/>
    <property type="match status" value="1"/>
</dbReference>
<gene>
    <name evidence="2" type="primary">g4857</name>
    <name evidence="2" type="ORF">EsDP_00004857</name>
</gene>
<accession>A0ABQ0CSY6</accession>
<dbReference type="EMBL" id="BAAFGZ010000203">
    <property type="protein sequence ID" value="GAB0136559.1"/>
    <property type="molecule type" value="Genomic_DNA"/>
</dbReference>
<dbReference type="PANTHER" id="PTHR34853">
    <property type="match status" value="1"/>
</dbReference>
<sequence>MRIVQASILALVGLSNALQGSNFDIDPEFANSHGCNQTCQDALREANKEDLADFGHDFNFALYKTSHKFAGSKPGDLLKLVPMNPGALHIKAETEAYRIRAYHIQYTSQDLDGSPVPATGFLVVPWARQGRNYPPSLVAWAHGTSGMYRGCAPSNGPRLYDYDTWQLIVERGYTVVAPDYPGLGNNYTTNKLCSFSALAKDVYYSVQAAKKANSTFSSGKWVAAGHSEGGGAVWKLSESHLVKNDTTYLGAVALAPPTKLIDTLQRYPENLISSGYLTVLARALKNVYPSYNLTMLAGRLRERLPILEAAQPCVAAHRALVAGLSPGQIFSPEGLRADLPLLMKWQNETAPASGTPSTGPLLVVQGLKDRIVAPAITRQSFGMACSKGLSKVHLSEYTQLDHSTVLVGASNEWLEWIGDRFKGKPTSSKCSVAVIGSRASPQLTNVRIPSLARLLRNKCDSSSFTAGSTHV</sequence>
<dbReference type="SUPFAM" id="SSF53474">
    <property type="entry name" value="alpha/beta-Hydrolases"/>
    <property type="match status" value="1"/>
</dbReference>
<dbReference type="InterPro" id="IPR029058">
    <property type="entry name" value="AB_hydrolase_fold"/>
</dbReference>
<feature type="signal peptide" evidence="1">
    <location>
        <begin position="1"/>
        <end position="17"/>
    </location>
</feature>
<protein>
    <recommendedName>
        <fullName evidence="4">Serine aminopeptidase S33 domain-containing protein</fullName>
    </recommendedName>
</protein>
<keyword evidence="3" id="KW-1185">Reference proteome</keyword>
<keyword evidence="1" id="KW-0732">Signal</keyword>
<name>A0ABQ0CSY6_9HYPO</name>
<dbReference type="Pfam" id="PF03583">
    <property type="entry name" value="LIP"/>
    <property type="match status" value="1"/>
</dbReference>
<evidence type="ECO:0000256" key="1">
    <source>
        <dbReference type="SAM" id="SignalP"/>
    </source>
</evidence>
<comment type="caution">
    <text evidence="2">The sequence shown here is derived from an EMBL/GenBank/DDBJ whole genome shotgun (WGS) entry which is preliminary data.</text>
</comment>
<organism evidence="2 3">
    <name type="scientific">Epichloe bromicola</name>
    <dbReference type="NCBI Taxonomy" id="79588"/>
    <lineage>
        <taxon>Eukaryota</taxon>
        <taxon>Fungi</taxon>
        <taxon>Dikarya</taxon>
        <taxon>Ascomycota</taxon>
        <taxon>Pezizomycotina</taxon>
        <taxon>Sordariomycetes</taxon>
        <taxon>Hypocreomycetidae</taxon>
        <taxon>Hypocreales</taxon>
        <taxon>Clavicipitaceae</taxon>
        <taxon>Epichloe</taxon>
    </lineage>
</organism>
<dbReference type="Gene3D" id="3.40.50.1820">
    <property type="entry name" value="alpha/beta hydrolase"/>
    <property type="match status" value="2"/>
</dbReference>
<evidence type="ECO:0000313" key="2">
    <source>
        <dbReference type="EMBL" id="GAB0136559.1"/>
    </source>
</evidence>
<evidence type="ECO:0000313" key="3">
    <source>
        <dbReference type="Proteomes" id="UP001562357"/>
    </source>
</evidence>
<feature type="chain" id="PRO_5045549773" description="Serine aminopeptidase S33 domain-containing protein" evidence="1">
    <location>
        <begin position="18"/>
        <end position="471"/>
    </location>
</feature>
<dbReference type="InterPro" id="IPR005152">
    <property type="entry name" value="Lipase_secreted"/>
</dbReference>
<dbReference type="Proteomes" id="UP001562357">
    <property type="component" value="Unassembled WGS sequence"/>
</dbReference>
<proteinExistence type="predicted"/>
<evidence type="ECO:0008006" key="4">
    <source>
        <dbReference type="Google" id="ProtNLM"/>
    </source>
</evidence>
<reference evidence="3" key="1">
    <citation type="submission" date="2024-06" db="EMBL/GenBank/DDBJ databases">
        <title>Draft Genome Sequences of Epichloe bromicola Strains Isolated from Elymus ciliaris.</title>
        <authorList>
            <consortium name="Epichloe bromicola genome sequencing consortium"/>
            <person name="Miura A."/>
            <person name="Imano S."/>
            <person name="Ashida A."/>
            <person name="Sato I."/>
            <person name="Chiba S."/>
            <person name="Tanaka A."/>
            <person name="Camagna M."/>
            <person name="Takemoto D."/>
        </authorList>
    </citation>
    <scope>NUCLEOTIDE SEQUENCE [LARGE SCALE GENOMIC DNA]</scope>
    <source>
        <strain evidence="3">DP</strain>
    </source>
</reference>